<keyword evidence="15" id="KW-1185">Reference proteome</keyword>
<evidence type="ECO:0000256" key="4">
    <source>
        <dbReference type="ARBA" id="ARBA00022801"/>
    </source>
</evidence>
<dbReference type="GO" id="GO:0005634">
    <property type="term" value="C:nucleus"/>
    <property type="evidence" value="ECO:0007669"/>
    <property type="project" value="UniProtKB-SubCell"/>
</dbReference>
<feature type="compositionally biased region" description="Low complexity" evidence="10">
    <location>
        <begin position="88"/>
        <end position="100"/>
    </location>
</feature>
<dbReference type="Gene3D" id="3.40.50.10810">
    <property type="entry name" value="Tandem AAA-ATPase domain"/>
    <property type="match status" value="1"/>
</dbReference>
<feature type="region of interest" description="Disordered" evidence="10">
    <location>
        <begin position="2161"/>
        <end position="2227"/>
    </location>
</feature>
<keyword evidence="5" id="KW-0067">ATP-binding</keyword>
<dbReference type="InterPro" id="IPR000953">
    <property type="entry name" value="Chromo/chromo_shadow_dom"/>
</dbReference>
<evidence type="ECO:0000259" key="13">
    <source>
        <dbReference type="PROSITE" id="PS51194"/>
    </source>
</evidence>
<keyword evidence="2" id="KW-0677">Repeat</keyword>
<accession>A0ABD3NA56</accession>
<dbReference type="InterPro" id="IPR014001">
    <property type="entry name" value="Helicase_ATP-bd"/>
</dbReference>
<evidence type="ECO:0000256" key="3">
    <source>
        <dbReference type="ARBA" id="ARBA00022741"/>
    </source>
</evidence>
<evidence type="ECO:0000259" key="11">
    <source>
        <dbReference type="PROSITE" id="PS50013"/>
    </source>
</evidence>
<feature type="region of interest" description="Disordered" evidence="10">
    <location>
        <begin position="1080"/>
        <end position="1100"/>
    </location>
</feature>
<dbReference type="InterPro" id="IPR027417">
    <property type="entry name" value="P-loop_NTPase"/>
</dbReference>
<dbReference type="InterPro" id="IPR023779">
    <property type="entry name" value="Chromodomain_CS"/>
</dbReference>
<dbReference type="Gene3D" id="2.40.50.40">
    <property type="match status" value="2"/>
</dbReference>
<evidence type="ECO:0000256" key="1">
    <source>
        <dbReference type="ARBA" id="ARBA00004123"/>
    </source>
</evidence>
<dbReference type="InterPro" id="IPR023780">
    <property type="entry name" value="Chromo_domain"/>
</dbReference>
<dbReference type="PROSITE" id="PS00598">
    <property type="entry name" value="CHROMO_1"/>
    <property type="match status" value="1"/>
</dbReference>
<dbReference type="InterPro" id="IPR038718">
    <property type="entry name" value="SNF2-like_sf"/>
</dbReference>
<feature type="domain" description="Chromo" evidence="11">
    <location>
        <begin position="218"/>
        <end position="272"/>
    </location>
</feature>
<dbReference type="GO" id="GO:0005524">
    <property type="term" value="F:ATP binding"/>
    <property type="evidence" value="ECO:0007669"/>
    <property type="project" value="UniProtKB-KW"/>
</dbReference>
<dbReference type="EMBL" id="JALLPJ020001253">
    <property type="protein sequence ID" value="KAL3772970.1"/>
    <property type="molecule type" value="Genomic_DNA"/>
</dbReference>
<evidence type="ECO:0000256" key="5">
    <source>
        <dbReference type="ARBA" id="ARBA00022840"/>
    </source>
</evidence>
<keyword evidence="8" id="KW-0539">Nucleus</keyword>
<reference evidence="14 15" key="1">
    <citation type="submission" date="2024-10" db="EMBL/GenBank/DDBJ databases">
        <title>Updated reference genomes for cyclostephanoid diatoms.</title>
        <authorList>
            <person name="Roberts W.R."/>
            <person name="Alverson A.J."/>
        </authorList>
    </citation>
    <scope>NUCLEOTIDE SEQUENCE [LARGE SCALE GENOMIC DNA]</scope>
    <source>
        <strain evidence="14 15">AJA010-31</strain>
    </source>
</reference>
<dbReference type="PANTHER" id="PTHR45623:SF11">
    <property type="entry name" value="KISMET, ISOFORM C"/>
    <property type="match status" value="1"/>
</dbReference>
<feature type="region of interest" description="Disordered" evidence="10">
    <location>
        <begin position="1212"/>
        <end position="1235"/>
    </location>
</feature>
<dbReference type="PROSITE" id="PS50013">
    <property type="entry name" value="CHROMO_2"/>
    <property type="match status" value="2"/>
</dbReference>
<dbReference type="SMART" id="SM00487">
    <property type="entry name" value="DEXDc"/>
    <property type="match status" value="1"/>
</dbReference>
<dbReference type="SMART" id="SM00298">
    <property type="entry name" value="CHROMO"/>
    <property type="match status" value="2"/>
</dbReference>
<evidence type="ECO:0000256" key="6">
    <source>
        <dbReference type="ARBA" id="ARBA00023015"/>
    </source>
</evidence>
<dbReference type="PANTHER" id="PTHR45623">
    <property type="entry name" value="CHROMODOMAIN-HELICASE-DNA-BINDING PROTEIN 3-RELATED-RELATED"/>
    <property type="match status" value="1"/>
</dbReference>
<feature type="region of interest" description="Disordered" evidence="10">
    <location>
        <begin position="1"/>
        <end position="186"/>
    </location>
</feature>
<feature type="domain" description="Chromo" evidence="11">
    <location>
        <begin position="295"/>
        <end position="383"/>
    </location>
</feature>
<evidence type="ECO:0000256" key="10">
    <source>
        <dbReference type="SAM" id="MobiDB-lite"/>
    </source>
</evidence>
<dbReference type="PROSITE" id="PS51194">
    <property type="entry name" value="HELICASE_CTER"/>
    <property type="match status" value="1"/>
</dbReference>
<keyword evidence="9" id="KW-0175">Coiled coil</keyword>
<evidence type="ECO:0000256" key="9">
    <source>
        <dbReference type="SAM" id="Coils"/>
    </source>
</evidence>
<dbReference type="InterPro" id="IPR049730">
    <property type="entry name" value="SNF2/RAD54-like_C"/>
</dbReference>
<dbReference type="SUPFAM" id="SSF52540">
    <property type="entry name" value="P-loop containing nucleoside triphosphate hydrolases"/>
    <property type="match status" value="2"/>
</dbReference>
<evidence type="ECO:0000313" key="14">
    <source>
        <dbReference type="EMBL" id="KAL3772970.1"/>
    </source>
</evidence>
<feature type="coiled-coil region" evidence="9">
    <location>
        <begin position="401"/>
        <end position="428"/>
    </location>
</feature>
<dbReference type="SMART" id="SM00490">
    <property type="entry name" value="HELICc"/>
    <property type="match status" value="1"/>
</dbReference>
<protein>
    <submittedName>
        <fullName evidence="14">Uncharacterized protein</fullName>
    </submittedName>
</protein>
<evidence type="ECO:0000313" key="15">
    <source>
        <dbReference type="Proteomes" id="UP001530400"/>
    </source>
</evidence>
<dbReference type="Proteomes" id="UP001530400">
    <property type="component" value="Unassembled WGS sequence"/>
</dbReference>
<comment type="caution">
    <text evidence="14">The sequence shown here is derived from an EMBL/GenBank/DDBJ whole genome shotgun (WGS) entry which is preliminary data.</text>
</comment>
<comment type="subcellular location">
    <subcellularLocation>
        <location evidence="1">Nucleus</location>
    </subcellularLocation>
</comment>
<evidence type="ECO:0000256" key="2">
    <source>
        <dbReference type="ARBA" id="ARBA00022737"/>
    </source>
</evidence>
<feature type="compositionally biased region" description="Acidic residues" evidence="10">
    <location>
        <begin position="170"/>
        <end position="183"/>
    </location>
</feature>
<dbReference type="Gene3D" id="3.40.50.300">
    <property type="entry name" value="P-loop containing nucleotide triphosphate hydrolases"/>
    <property type="match status" value="1"/>
</dbReference>
<dbReference type="PROSITE" id="PS51192">
    <property type="entry name" value="HELICASE_ATP_BIND_1"/>
    <property type="match status" value="1"/>
</dbReference>
<evidence type="ECO:0000256" key="8">
    <source>
        <dbReference type="ARBA" id="ARBA00023242"/>
    </source>
</evidence>
<dbReference type="Pfam" id="PF00271">
    <property type="entry name" value="Helicase_C"/>
    <property type="match status" value="1"/>
</dbReference>
<dbReference type="InterPro" id="IPR001650">
    <property type="entry name" value="Helicase_C-like"/>
</dbReference>
<proteinExistence type="predicted"/>
<evidence type="ECO:0000256" key="7">
    <source>
        <dbReference type="ARBA" id="ARBA00023163"/>
    </source>
</evidence>
<dbReference type="GO" id="GO:0016787">
    <property type="term" value="F:hydrolase activity"/>
    <property type="evidence" value="ECO:0007669"/>
    <property type="project" value="UniProtKB-KW"/>
</dbReference>
<feature type="compositionally biased region" description="Basic and acidic residues" evidence="10">
    <location>
        <begin position="1221"/>
        <end position="1235"/>
    </location>
</feature>
<name>A0ABD3NA56_9STRA</name>
<sequence>MTRPRRSAAMAANASTSSEEENPRRSARSRSQTKFFTDSDDKMDVDSSSDAEESEDDMMEEEEAAVPTRKSSRSTAFRGEMKDPSNSIADLLKIADAAADSNMARSKRTKRRSTLEDTPSGESDDEDSVPKQRSSTRSRPLKSPAKRHTRKRMSKAPEHHSESSDAESEHESEEDESEEEEEEMKFSKIIASKSLTLKEWQEVSSKINTTEITNGSRWIQEDIPVDNLDRYEERFLVKWNDLSHLHCSWETEKDLVEFCDGAKGRLSTFFRKSVGGLLYDADERLDGDYFDPSWITIERILNCDTDEENVNEKEKDPDKRYNIILDPKHPDFEQGTGRQLHVKWVNKNYSETSWEFERDLILNEVEYLDQLAAFEMRKEKPTREEMKEREDIGKTEMKRLCKVFSEKVKATEEEREKLIKKYQKDLEEKEFKNGGQLRDYQAEGVSWLMSNHINKRSSILADEMGLGKTIQTATYVSTVASQLSTRGPFLIVAPLSTIPHWYREFTGWTDLNTIVYHGSAEDRARCRSDEFPFPKDYIDPDNLGFNARYLNKVQKKWRANWMRTWMVEVVITTPEMLVTDDFKELASIEWEILVVDEAHRLKNHNSKLAKNLRDENFEFKHSLLLTGTPIQNNMEELWTLLHFINPDGFDSLDDFIDQYGDMKSKERVDELHETIRPYILRRLKEDVEKSVPPKEETLIEVELTTLQKQYYRALYEKNLKFLHKNKKKHIDGPSINNLAMQLRKCCNHPFLLNGVESEVRSQQPNTTTLDLLVNASGKFVLLDKLLPRLKADGHRILLFSQFKIMLDIIEDYLHLRDFKCERIDGSITGLKRQAAIDRFQSKKGTESGREPPLIMLLSTRAGGVGINLTAADTCIIFDSDWNPQNDLQAQARCHRIGQTKNVKIYRLLTRKTYEMQMFHMSSMKMGLDQAVLQGIENTGGDKDVMTKEEVEKLLKNGAYDIFREDKDGSGDKESSDFLAQDIDSILERRAKTIVHENTGSKSSAAGGTFSKASFKGNANEAEVDIDDPDFWTKVVGEVKDDEDTDILASGKKRKRERTNYSEKEMLKDFDLAIDGHFAEEDNDNNSVASDYSDAGGDDSSEEDAIQYLSEDLKQIVKDVKNTRTKKDERYSWGGAGPTQWSKYDVELLLKTMQAFGYGNISWDDFFKKSMPFSKSYKPEELRRMCWSLALMCFQEAAQDKINEVAASEAKSSDGDVLSRIGENDSVKESETDEKRSKELAKKKHEAFLKVLDTNKSWLSQVIDDALAYSKSTEPRDKELVKRILSGSHSPQKTPRENPAQTQLSIQFEEQVWPSLRSRGWKVEVKPGNARKLYSHGGQNYASIAAVLSAIPNSHPELMNNVNSLISSVRALCKDDDAASTQQHEFDPENMTANSLKDFINLFAPIQLVVDRNRGSRINLHHNTTVGRMNLLKTLHSAVKLAEKNLPADASNDDRDKALSKLIKIGSKSSLPHPQWTRTHDAILVRAVKKHGWLDRPAIRNAIVSDPSIKWGHPFEAASIQNDKSNKLEANSVIENASDEEYVKVLSAARRAIAFLVIDLGEGLTPAILNELQEKLSKAYCLSQEEGDESASPQWKVDENHLKTLVLMEKASSEDCDDLPNKKLLSKRLKKLVAAFSDSADLAVEETEEAPQNNDEQTSSFPENYGFAIIDQTVRCNILLAEMVKVLLKFTKKSNKQKEFAQLIMSEIDSRVDDMSNSSEAGGSLAAMRKLKEHIAMYQDNCKASARPAKNVLRVILGIDPVDAKTGNEGLFPMSEEQKSIAKLAKAAHQKLKKNSETPADRIMNRALEAVARDEDGTSSDNLRLTSLEILILTVLTSQGLPVYCDDWRKIIEIDIMEDETAGADFKIYFSVMTGVLKAAADVWVNVTKRKLEQKVRELLTMDEDDSVRSNIADEISILQRDHDYKKDAYSEAAKFCNQPLMLAKKAVTLLEALRKNIGPVDTNYAGEKRTRALNKSENGLGTKALSWFAKELNRWGQTLGVVDRSGNVKGETSISSTKNHPQSHDAAFLTKKDCRTVYNQVVQQTRLRSIFIKNSEEKMKGLIPKALKQSTTEWGNQPLWWNSVNDDDYDLLAAILDYGYGGFDELVDANIPFCNKLKEEADASGEANAICRPVAQLRINHLTRDLHSIDESEENMKLVARNKARRESGQSTGSSTGKKTKSGGVQVALHAFFNKRPSNGEPSAAKRQKTPPTSPDHSVEPEVITID</sequence>
<keyword evidence="3" id="KW-0547">Nucleotide-binding</keyword>
<feature type="domain" description="Helicase C-terminal" evidence="13">
    <location>
        <begin position="781"/>
        <end position="943"/>
    </location>
</feature>
<dbReference type="Pfam" id="PF00385">
    <property type="entry name" value="Chromo"/>
    <property type="match status" value="1"/>
</dbReference>
<feature type="compositionally biased region" description="Basic residues" evidence="10">
    <location>
        <begin position="134"/>
        <end position="154"/>
    </location>
</feature>
<dbReference type="CDD" id="cd18793">
    <property type="entry name" value="SF2_C_SNF"/>
    <property type="match status" value="1"/>
</dbReference>
<feature type="domain" description="Helicase ATP-binding" evidence="12">
    <location>
        <begin position="449"/>
        <end position="647"/>
    </location>
</feature>
<gene>
    <name evidence="14" type="ORF">ACHAWO_010192</name>
</gene>
<keyword evidence="7" id="KW-0804">Transcription</keyword>
<dbReference type="Pfam" id="PF00176">
    <property type="entry name" value="SNF2-rel_dom"/>
    <property type="match status" value="1"/>
</dbReference>
<organism evidence="14 15">
    <name type="scientific">Cyclotella atomus</name>
    <dbReference type="NCBI Taxonomy" id="382360"/>
    <lineage>
        <taxon>Eukaryota</taxon>
        <taxon>Sar</taxon>
        <taxon>Stramenopiles</taxon>
        <taxon>Ochrophyta</taxon>
        <taxon>Bacillariophyta</taxon>
        <taxon>Coscinodiscophyceae</taxon>
        <taxon>Thalassiosirophycidae</taxon>
        <taxon>Stephanodiscales</taxon>
        <taxon>Stephanodiscaceae</taxon>
        <taxon>Cyclotella</taxon>
    </lineage>
</organism>
<feature type="compositionally biased region" description="Acidic residues" evidence="10">
    <location>
        <begin position="46"/>
        <end position="64"/>
    </location>
</feature>
<dbReference type="SUPFAM" id="SSF54160">
    <property type="entry name" value="Chromo domain-like"/>
    <property type="match status" value="2"/>
</dbReference>
<evidence type="ECO:0000259" key="12">
    <source>
        <dbReference type="PROSITE" id="PS51192"/>
    </source>
</evidence>
<dbReference type="InterPro" id="IPR016197">
    <property type="entry name" value="Chromo-like_dom_sf"/>
</dbReference>
<feature type="compositionally biased region" description="Basic and acidic residues" evidence="10">
    <location>
        <begin position="155"/>
        <end position="169"/>
    </location>
</feature>
<dbReference type="InterPro" id="IPR000330">
    <property type="entry name" value="SNF2_N"/>
</dbReference>
<keyword evidence="4" id="KW-0378">Hydrolase</keyword>
<keyword evidence="6" id="KW-0805">Transcription regulation</keyword>
<feature type="compositionally biased region" description="Low complexity" evidence="10">
    <location>
        <begin position="7"/>
        <end position="17"/>
    </location>
</feature>